<reference evidence="1 2" key="1">
    <citation type="submission" date="2018-01" db="EMBL/GenBank/DDBJ databases">
        <authorList>
            <person name="Clerissi C."/>
        </authorList>
    </citation>
    <scope>NUCLEOTIDE SEQUENCE [LARGE SCALE GENOMIC DNA]</scope>
    <source>
        <strain evidence="1">Cupriavidus taiwanensis SWF 66322</strain>
    </source>
</reference>
<dbReference type="SUPFAM" id="SSF54427">
    <property type="entry name" value="NTF2-like"/>
    <property type="match status" value="1"/>
</dbReference>
<gene>
    <name evidence="1" type="ORF">CBM2636_10496</name>
</gene>
<proteinExistence type="predicted"/>
<protein>
    <recommendedName>
        <fullName evidence="3">SnoaL-like domain-containing protein</fullName>
    </recommendedName>
</protein>
<sequence length="153" mass="17361">MEIKTMTDEQRKAVALEYFRRMDRGESVIDLFDEHAEFCFPKWGVARGRAQIEQLFGDLMGIVASVRHDVASANFIQQGDLMVVEGTSAGSLVSGETWRADVGHAGGRWCDVFEIRNFRIQRCYVYLDPDYGGQDVGRYPWLRQRHQGKGGPA</sequence>
<dbReference type="Gene3D" id="3.10.450.50">
    <property type="match status" value="1"/>
</dbReference>
<name>A0A9Q7XQH8_9BURK</name>
<evidence type="ECO:0000313" key="2">
    <source>
        <dbReference type="Proteomes" id="UP000254259"/>
    </source>
</evidence>
<dbReference type="InterPro" id="IPR032710">
    <property type="entry name" value="NTF2-like_dom_sf"/>
</dbReference>
<evidence type="ECO:0008006" key="3">
    <source>
        <dbReference type="Google" id="ProtNLM"/>
    </source>
</evidence>
<organism evidence="1 2">
    <name type="scientific">Cupriavidus taiwanensis</name>
    <dbReference type="NCBI Taxonomy" id="164546"/>
    <lineage>
        <taxon>Bacteria</taxon>
        <taxon>Pseudomonadati</taxon>
        <taxon>Pseudomonadota</taxon>
        <taxon>Betaproteobacteria</taxon>
        <taxon>Burkholderiales</taxon>
        <taxon>Burkholderiaceae</taxon>
        <taxon>Cupriavidus</taxon>
    </lineage>
</organism>
<dbReference type="EMBL" id="LT984813">
    <property type="protein sequence ID" value="SPD63480.1"/>
    <property type="molecule type" value="Genomic_DNA"/>
</dbReference>
<dbReference type="RefSeq" id="WP_115708173.1">
    <property type="nucleotide sequence ID" value="NZ_LT984813.1"/>
</dbReference>
<evidence type="ECO:0000313" key="1">
    <source>
        <dbReference type="EMBL" id="SPD63480.1"/>
    </source>
</evidence>
<dbReference type="AlphaFoldDB" id="A0A9Q7XQH8"/>
<accession>A0A9Q7XQH8</accession>
<dbReference type="Proteomes" id="UP000254259">
    <property type="component" value="Chromosome CBM2636"/>
</dbReference>